<reference evidence="4" key="1">
    <citation type="submission" date="2017-02" db="UniProtKB">
        <authorList>
            <consortium name="WormBaseParasite"/>
        </authorList>
    </citation>
    <scope>IDENTIFICATION</scope>
</reference>
<dbReference type="AlphaFoldDB" id="A0A0N4Y2V7"/>
<reference evidence="2 3" key="2">
    <citation type="submission" date="2018-11" db="EMBL/GenBank/DDBJ databases">
        <authorList>
            <consortium name="Pathogen Informatics"/>
        </authorList>
    </citation>
    <scope>NUCLEOTIDE SEQUENCE [LARGE SCALE GENOMIC DNA]</scope>
</reference>
<dbReference type="WBParaSite" id="NBR_0001007701-mRNA-1">
    <property type="protein sequence ID" value="NBR_0001007701-mRNA-1"/>
    <property type="gene ID" value="NBR_0001007701"/>
</dbReference>
<evidence type="ECO:0000313" key="2">
    <source>
        <dbReference type="EMBL" id="VDL73667.1"/>
    </source>
</evidence>
<keyword evidence="1" id="KW-0175">Coiled coil</keyword>
<dbReference type="EMBL" id="UYSL01020250">
    <property type="protein sequence ID" value="VDL73667.1"/>
    <property type="molecule type" value="Genomic_DNA"/>
</dbReference>
<accession>A0A0N4Y2V7</accession>
<evidence type="ECO:0000313" key="4">
    <source>
        <dbReference type="WBParaSite" id="NBR_0001007701-mRNA-1"/>
    </source>
</evidence>
<keyword evidence="3" id="KW-1185">Reference proteome</keyword>
<feature type="coiled-coil region" evidence="1">
    <location>
        <begin position="38"/>
        <end position="95"/>
    </location>
</feature>
<dbReference type="Proteomes" id="UP000271162">
    <property type="component" value="Unassembled WGS sequence"/>
</dbReference>
<gene>
    <name evidence="2" type="ORF">NBR_LOCUS10078</name>
</gene>
<organism evidence="4">
    <name type="scientific">Nippostrongylus brasiliensis</name>
    <name type="common">Rat hookworm</name>
    <dbReference type="NCBI Taxonomy" id="27835"/>
    <lineage>
        <taxon>Eukaryota</taxon>
        <taxon>Metazoa</taxon>
        <taxon>Ecdysozoa</taxon>
        <taxon>Nematoda</taxon>
        <taxon>Chromadorea</taxon>
        <taxon>Rhabditida</taxon>
        <taxon>Rhabditina</taxon>
        <taxon>Rhabditomorpha</taxon>
        <taxon>Strongyloidea</taxon>
        <taxon>Heligmosomidae</taxon>
        <taxon>Nippostrongylus</taxon>
    </lineage>
</organism>
<proteinExistence type="predicted"/>
<evidence type="ECO:0000313" key="3">
    <source>
        <dbReference type="Proteomes" id="UP000271162"/>
    </source>
</evidence>
<sequence>MEGRPALHFVIDLLLERYVKGRAATVFATPSATYRRALEDGLNEVDDIRSQLEKLQLLVAQEMHSTEMEKLVRENEALRRELLAKDELISTLRQQIATQHC</sequence>
<protein>
    <submittedName>
        <fullName evidence="4">NPH3 domain-containing protein</fullName>
    </submittedName>
</protein>
<name>A0A0N4Y2V7_NIPBR</name>
<evidence type="ECO:0000256" key="1">
    <source>
        <dbReference type="SAM" id="Coils"/>
    </source>
</evidence>